<dbReference type="Proteomes" id="UP000230821">
    <property type="component" value="Unassembled WGS sequence"/>
</dbReference>
<reference evidence="2 3" key="1">
    <citation type="submission" date="2017-10" db="EMBL/GenBank/DDBJ databases">
        <title>Novel microbial diversity and functional potential in the marine mammal oral microbiome.</title>
        <authorList>
            <person name="Dudek N.K."/>
            <person name="Sun C.L."/>
            <person name="Burstein D."/>
            <person name="Kantor R.S."/>
            <person name="Aliaga Goltsman D.S."/>
            <person name="Bik E.M."/>
            <person name="Thomas B.C."/>
            <person name="Banfield J.F."/>
            <person name="Relman D.A."/>
        </authorList>
    </citation>
    <scope>NUCLEOTIDE SEQUENCE [LARGE SCALE GENOMIC DNA]</scope>
    <source>
        <strain evidence="2">DOLJORAL78_47_16</strain>
    </source>
</reference>
<protein>
    <recommendedName>
        <fullName evidence="1">PASTA domain-containing protein</fullName>
    </recommendedName>
</protein>
<dbReference type="Pfam" id="PF03793">
    <property type="entry name" value="PASTA"/>
    <property type="match status" value="2"/>
</dbReference>
<evidence type="ECO:0000313" key="3">
    <source>
        <dbReference type="Proteomes" id="UP000230821"/>
    </source>
</evidence>
<gene>
    <name evidence="2" type="ORF">CSA56_11815</name>
</gene>
<dbReference type="InterPro" id="IPR005543">
    <property type="entry name" value="PASTA_dom"/>
</dbReference>
<evidence type="ECO:0000313" key="2">
    <source>
        <dbReference type="EMBL" id="PIE33483.1"/>
    </source>
</evidence>
<dbReference type="EMBL" id="PDSK01000098">
    <property type="protein sequence ID" value="PIE33483.1"/>
    <property type="molecule type" value="Genomic_DNA"/>
</dbReference>
<accession>A0A2G6KCS4</accession>
<sequence>MKKTALSVIICTFLLSGLVESLEAQEGNVIVPNVEGVAQDIAAYILSTAGLQPQVTHRRGRSPLIVQQEPKAGLLVPLGTSVRISTDVLQIASTVVTSENTQQTIQVTDPPAEMPSVQQHVPVIQQVTGTTINTNQTASYFPWYPKRFRSKQRPTVQTTVRVQSSNRQHSRSILRATSTIKQKKGSILLASDGLHKDWLFQFPKCAPGLIPSIKSSVSVVVPPVTRIQQRDATTALNKAGLKLGLIVRVQDALMKSGLVKQQSPASGSVVARGSEVTLWVVE</sequence>
<dbReference type="AlphaFoldDB" id="A0A2G6KCS4"/>
<dbReference type="PROSITE" id="PS51178">
    <property type="entry name" value="PASTA"/>
    <property type="match status" value="1"/>
</dbReference>
<proteinExistence type="predicted"/>
<comment type="caution">
    <text evidence="2">The sequence shown here is derived from an EMBL/GenBank/DDBJ whole genome shotgun (WGS) entry which is preliminary data.</text>
</comment>
<feature type="domain" description="PASTA" evidence="1">
    <location>
        <begin position="215"/>
        <end position="282"/>
    </location>
</feature>
<organism evidence="2 3">
    <name type="scientific">candidate division KSB3 bacterium</name>
    <dbReference type="NCBI Taxonomy" id="2044937"/>
    <lineage>
        <taxon>Bacteria</taxon>
        <taxon>candidate division KSB3</taxon>
    </lineage>
</organism>
<dbReference type="CDD" id="cd06577">
    <property type="entry name" value="PASTA_pknB"/>
    <property type="match status" value="1"/>
</dbReference>
<dbReference type="Gene3D" id="3.30.10.20">
    <property type="match status" value="1"/>
</dbReference>
<name>A0A2G6KCS4_9BACT</name>
<dbReference type="SMART" id="SM00740">
    <property type="entry name" value="PASTA"/>
    <property type="match status" value="2"/>
</dbReference>
<evidence type="ECO:0000259" key="1">
    <source>
        <dbReference type="PROSITE" id="PS51178"/>
    </source>
</evidence>